<dbReference type="InterPro" id="IPR029903">
    <property type="entry name" value="RmlD-like-bd"/>
</dbReference>
<evidence type="ECO:0000313" key="8">
    <source>
        <dbReference type="EMBL" id="PCH64036.1"/>
    </source>
</evidence>
<dbReference type="Gene3D" id="3.90.25.10">
    <property type="entry name" value="UDP-galactose 4-epimerase, domain 1"/>
    <property type="match status" value="1"/>
</dbReference>
<comment type="similarity">
    <text evidence="2 6">Belongs to the dTDP-4-dehydrorhamnose reductase family.</text>
</comment>
<feature type="domain" description="RmlD-like substrate binding" evidence="7">
    <location>
        <begin position="13"/>
        <end position="304"/>
    </location>
</feature>
<keyword evidence="6" id="KW-0521">NADP</keyword>
<dbReference type="GO" id="GO:0005829">
    <property type="term" value="C:cytosol"/>
    <property type="evidence" value="ECO:0007669"/>
    <property type="project" value="TreeGrafter"/>
</dbReference>
<dbReference type="PANTHER" id="PTHR10491:SF4">
    <property type="entry name" value="METHIONINE ADENOSYLTRANSFERASE 2 SUBUNIT BETA"/>
    <property type="match status" value="1"/>
</dbReference>
<comment type="pathway">
    <text evidence="1 6">Carbohydrate biosynthesis; dTDP-L-rhamnose biosynthesis.</text>
</comment>
<dbReference type="AlphaFoldDB" id="A0A2A4MWT2"/>
<comment type="cofactor">
    <cofactor evidence="6">
        <name>Mg(2+)</name>
        <dbReference type="ChEBI" id="CHEBI:18420"/>
    </cofactor>
    <text evidence="6">Binds 1 Mg(2+) ion per monomer.</text>
</comment>
<dbReference type="GO" id="GO:0019305">
    <property type="term" value="P:dTDP-rhamnose biosynthetic process"/>
    <property type="evidence" value="ECO:0007669"/>
    <property type="project" value="UniProtKB-UniPathway"/>
</dbReference>
<evidence type="ECO:0000256" key="5">
    <source>
        <dbReference type="ARBA" id="ARBA00048200"/>
    </source>
</evidence>
<dbReference type="GO" id="GO:0008831">
    <property type="term" value="F:dTDP-4-dehydrorhamnose reductase activity"/>
    <property type="evidence" value="ECO:0007669"/>
    <property type="project" value="UniProtKB-EC"/>
</dbReference>
<evidence type="ECO:0000313" key="9">
    <source>
        <dbReference type="Proteomes" id="UP000218172"/>
    </source>
</evidence>
<comment type="caution">
    <text evidence="8">The sequence shown here is derived from an EMBL/GenBank/DDBJ whole genome shotgun (WGS) entry which is preliminary data.</text>
</comment>
<gene>
    <name evidence="8" type="ORF">COC19_00260</name>
</gene>
<evidence type="ECO:0000256" key="6">
    <source>
        <dbReference type="RuleBase" id="RU364082"/>
    </source>
</evidence>
<protein>
    <recommendedName>
        <fullName evidence="4 6">dTDP-4-dehydrorhamnose reductase</fullName>
        <ecNumber evidence="3 6">1.1.1.133</ecNumber>
    </recommendedName>
</protein>
<evidence type="ECO:0000256" key="3">
    <source>
        <dbReference type="ARBA" id="ARBA00012929"/>
    </source>
</evidence>
<organism evidence="8 9">
    <name type="scientific">SAR86 cluster bacterium</name>
    <dbReference type="NCBI Taxonomy" id="2030880"/>
    <lineage>
        <taxon>Bacteria</taxon>
        <taxon>Pseudomonadati</taxon>
        <taxon>Pseudomonadota</taxon>
        <taxon>Gammaproteobacteria</taxon>
        <taxon>SAR86 cluster</taxon>
    </lineage>
</organism>
<reference evidence="9" key="1">
    <citation type="submission" date="2017-08" db="EMBL/GenBank/DDBJ databases">
        <title>A dynamic microbial community with high functional redundancy inhabits the cold, oxic subseafloor aquifer.</title>
        <authorList>
            <person name="Tully B.J."/>
            <person name="Wheat C.G."/>
            <person name="Glazer B.T."/>
            <person name="Huber J.A."/>
        </authorList>
    </citation>
    <scope>NUCLEOTIDE SEQUENCE [LARGE SCALE GENOMIC DNA]</scope>
</reference>
<sequence>MSAYKTRKKVAVKLFVIGSQSPVGRQLLALLREQKIDFKAPAEKHFDVIDPEKIAEQVAVYKPDQLINLLSFKVHSQQALFEAESAQKDCNYSNNILPASLAKICEGLKIPFIHISSYAVFDGNKKLGFNEEDEINPQGVYGKTLLKGELAVQAIEKYIVLRCGWLFGDNKSQSIKQWLDEIHKAQQDFTVPRRRFSPTPTADLARVILAISRQIDCDAKVWGVYHYCGLETKTESEFVEQSIKYASQFDDSYVELIDKTKLAKIDIEAPEISNSTLSCKKLFDTFGIKQKSWHGALQETIKSLVGDTSTKT</sequence>
<dbReference type="Gene3D" id="3.40.50.720">
    <property type="entry name" value="NAD(P)-binding Rossmann-like Domain"/>
    <property type="match status" value="1"/>
</dbReference>
<dbReference type="InterPro" id="IPR036291">
    <property type="entry name" value="NAD(P)-bd_dom_sf"/>
</dbReference>
<dbReference type="Pfam" id="PF04321">
    <property type="entry name" value="RmlD_sub_bind"/>
    <property type="match status" value="1"/>
</dbReference>
<evidence type="ECO:0000256" key="2">
    <source>
        <dbReference type="ARBA" id="ARBA00010944"/>
    </source>
</evidence>
<proteinExistence type="inferred from homology"/>
<name>A0A2A4MWT2_9GAMM</name>
<dbReference type="UniPathway" id="UPA00124"/>
<comment type="catalytic activity">
    <reaction evidence="5 6">
        <text>dTDP-beta-L-rhamnose + NADP(+) = dTDP-4-dehydro-beta-L-rhamnose + NADPH + H(+)</text>
        <dbReference type="Rhea" id="RHEA:21796"/>
        <dbReference type="ChEBI" id="CHEBI:15378"/>
        <dbReference type="ChEBI" id="CHEBI:57510"/>
        <dbReference type="ChEBI" id="CHEBI:57783"/>
        <dbReference type="ChEBI" id="CHEBI:58349"/>
        <dbReference type="ChEBI" id="CHEBI:62830"/>
        <dbReference type="EC" id="1.1.1.133"/>
    </reaction>
</comment>
<dbReference type="SUPFAM" id="SSF51735">
    <property type="entry name" value="NAD(P)-binding Rossmann-fold domains"/>
    <property type="match status" value="1"/>
</dbReference>
<dbReference type="PANTHER" id="PTHR10491">
    <property type="entry name" value="DTDP-4-DEHYDRORHAMNOSE REDUCTASE"/>
    <property type="match status" value="1"/>
</dbReference>
<comment type="function">
    <text evidence="6">Catalyzes the reduction of dTDP-6-deoxy-L-lyxo-4-hexulose to yield dTDP-L-rhamnose.</text>
</comment>
<evidence type="ECO:0000256" key="1">
    <source>
        <dbReference type="ARBA" id="ARBA00004781"/>
    </source>
</evidence>
<dbReference type="EC" id="1.1.1.133" evidence="3 6"/>
<keyword evidence="6" id="KW-0560">Oxidoreductase</keyword>
<dbReference type="Proteomes" id="UP000218172">
    <property type="component" value="Unassembled WGS sequence"/>
</dbReference>
<accession>A0A2A4MWT2</accession>
<dbReference type="UniPathway" id="UPA00281"/>
<evidence type="ECO:0000256" key="4">
    <source>
        <dbReference type="ARBA" id="ARBA00017099"/>
    </source>
</evidence>
<dbReference type="EMBL" id="NVQR01000003">
    <property type="protein sequence ID" value="PCH64036.1"/>
    <property type="molecule type" value="Genomic_DNA"/>
</dbReference>
<evidence type="ECO:0000259" key="7">
    <source>
        <dbReference type="Pfam" id="PF04321"/>
    </source>
</evidence>
<dbReference type="InterPro" id="IPR005913">
    <property type="entry name" value="dTDP_dehydrorham_reduct"/>
</dbReference>
<dbReference type="GO" id="GO:0009243">
    <property type="term" value="P:O antigen biosynthetic process"/>
    <property type="evidence" value="ECO:0007669"/>
    <property type="project" value="UniProtKB-UniPathway"/>
</dbReference>